<feature type="region of interest" description="Disordered" evidence="1">
    <location>
        <begin position="236"/>
        <end position="275"/>
    </location>
</feature>
<dbReference type="Proteomes" id="UP000193648">
    <property type="component" value="Unassembled WGS sequence"/>
</dbReference>
<dbReference type="GeneID" id="33561770"/>
<dbReference type="EMBL" id="MCFF01000060">
    <property type="protein sequence ID" value="ORZ04032.1"/>
    <property type="molecule type" value="Genomic_DNA"/>
</dbReference>
<gene>
    <name evidence="2" type="ORF">BCR41DRAFT_206463</name>
</gene>
<dbReference type="STRING" id="64571.A0A1Y2G8C0"/>
<evidence type="ECO:0000313" key="2">
    <source>
        <dbReference type="EMBL" id="ORZ04032.1"/>
    </source>
</evidence>
<dbReference type="PANTHER" id="PTHR12975:SF6">
    <property type="entry name" value="TRAFFICKING PROTEIN PARTICLE COMPLEX SUBUNIT 8"/>
    <property type="match status" value="1"/>
</dbReference>
<keyword evidence="3" id="KW-1185">Reference proteome</keyword>
<dbReference type="GO" id="GO:1990072">
    <property type="term" value="C:TRAPPIII protein complex"/>
    <property type="evidence" value="ECO:0007669"/>
    <property type="project" value="TreeGrafter"/>
</dbReference>
<dbReference type="PANTHER" id="PTHR12975">
    <property type="entry name" value="TRANSPORT PROTEIN TRAPP"/>
    <property type="match status" value="1"/>
</dbReference>
<dbReference type="InParanoid" id="A0A1Y2G8C0"/>
<name>A0A1Y2G8C0_9FUNG</name>
<dbReference type="AlphaFoldDB" id="A0A1Y2G8C0"/>
<comment type="caution">
    <text evidence="2">The sequence shown here is derived from an EMBL/GenBank/DDBJ whole genome shotgun (WGS) entry which is preliminary data.</text>
</comment>
<dbReference type="RefSeq" id="XP_021876309.1">
    <property type="nucleotide sequence ID" value="XM_022019926.1"/>
</dbReference>
<dbReference type="InterPro" id="IPR024420">
    <property type="entry name" value="TRAPP_III_complex_Trs85"/>
</dbReference>
<sequence length="291" mass="32058">MNRRGHHFIIGINLAVQQNPFQPIDPVDDLTFDADGNIVEGAEAEATETARRALYEQTMRDQAALVQALTMNPHFKDDSPVKILMKSEDTIKHDFGQTRLCSTPVRVVIKNCSWNRHIAYTLEMLSSKDPMVPQTQQKSTAAAATIGGSGAIEGSGVAAGTGTGAAAAVQDTTNPHVNAHPFFWSGPTFSTGYLEPLAEIDIVFVASFTKYGVYDINRWRLAVQVVKAQRKIKRKNGFKSSNNNKKQVALKSVEEEQDEEERQAMLPPETPQSVGKGFMQMPNLAHYIQIS</sequence>
<dbReference type="OrthoDB" id="2431116at2759"/>
<reference evidence="2 3" key="1">
    <citation type="submission" date="2016-07" db="EMBL/GenBank/DDBJ databases">
        <title>Pervasive Adenine N6-methylation of Active Genes in Fungi.</title>
        <authorList>
            <consortium name="DOE Joint Genome Institute"/>
            <person name="Mondo S.J."/>
            <person name="Dannebaum R.O."/>
            <person name="Kuo R.C."/>
            <person name="Labutti K."/>
            <person name="Haridas S."/>
            <person name="Kuo A."/>
            <person name="Salamov A."/>
            <person name="Ahrendt S.R."/>
            <person name="Lipzen A."/>
            <person name="Sullivan W."/>
            <person name="Andreopoulos W.B."/>
            <person name="Clum A."/>
            <person name="Lindquist E."/>
            <person name="Daum C."/>
            <person name="Ramamoorthy G.K."/>
            <person name="Gryganskyi A."/>
            <person name="Culley D."/>
            <person name="Magnuson J.K."/>
            <person name="James T.Y."/>
            <person name="O'Malley M.A."/>
            <person name="Stajich J.E."/>
            <person name="Spatafora J.W."/>
            <person name="Visel A."/>
            <person name="Grigoriev I.V."/>
        </authorList>
    </citation>
    <scope>NUCLEOTIDE SEQUENCE [LARGE SCALE GENOMIC DNA]</scope>
    <source>
        <strain evidence="2 3">NRRL 3116</strain>
    </source>
</reference>
<evidence type="ECO:0000313" key="3">
    <source>
        <dbReference type="Proteomes" id="UP000193648"/>
    </source>
</evidence>
<evidence type="ECO:0000256" key="1">
    <source>
        <dbReference type="SAM" id="MobiDB-lite"/>
    </source>
</evidence>
<proteinExistence type="predicted"/>
<protein>
    <submittedName>
        <fullName evidence="2">Uncharacterized protein</fullName>
    </submittedName>
</protein>
<accession>A0A1Y2G8C0</accession>
<organism evidence="2 3">
    <name type="scientific">Lobosporangium transversale</name>
    <dbReference type="NCBI Taxonomy" id="64571"/>
    <lineage>
        <taxon>Eukaryota</taxon>
        <taxon>Fungi</taxon>
        <taxon>Fungi incertae sedis</taxon>
        <taxon>Mucoromycota</taxon>
        <taxon>Mortierellomycotina</taxon>
        <taxon>Mortierellomycetes</taxon>
        <taxon>Mortierellales</taxon>
        <taxon>Mortierellaceae</taxon>
        <taxon>Lobosporangium</taxon>
    </lineage>
</organism>